<proteinExistence type="predicted"/>
<keyword evidence="3" id="KW-1185">Reference proteome</keyword>
<evidence type="ECO:0000313" key="2">
    <source>
        <dbReference type="EMBL" id="PXY02633.1"/>
    </source>
</evidence>
<evidence type="ECO:0008006" key="4">
    <source>
        <dbReference type="Google" id="ProtNLM"/>
    </source>
</evidence>
<name>A0A2V4A2R7_9BACT</name>
<dbReference type="RefSeq" id="WP_110358794.1">
    <property type="nucleotide sequence ID" value="NZ_QFLI01000001.1"/>
</dbReference>
<organism evidence="2 3">
    <name type="scientific">Marinifilum breve</name>
    <dbReference type="NCBI Taxonomy" id="2184082"/>
    <lineage>
        <taxon>Bacteria</taxon>
        <taxon>Pseudomonadati</taxon>
        <taxon>Bacteroidota</taxon>
        <taxon>Bacteroidia</taxon>
        <taxon>Marinilabiliales</taxon>
        <taxon>Marinifilaceae</taxon>
    </lineage>
</organism>
<dbReference type="Pfam" id="PF17253">
    <property type="entry name" value="DUF5320"/>
    <property type="match status" value="1"/>
</dbReference>
<dbReference type="InterPro" id="IPR035205">
    <property type="entry name" value="DUF5320"/>
</dbReference>
<evidence type="ECO:0000256" key="1">
    <source>
        <dbReference type="SAM" id="MobiDB-lite"/>
    </source>
</evidence>
<comment type="caution">
    <text evidence="2">The sequence shown here is derived from an EMBL/GenBank/DDBJ whole genome shotgun (WGS) entry which is preliminary data.</text>
</comment>
<feature type="region of interest" description="Disordered" evidence="1">
    <location>
        <begin position="1"/>
        <end position="59"/>
    </location>
</feature>
<reference evidence="2 3" key="1">
    <citation type="submission" date="2018-05" db="EMBL/GenBank/DDBJ databases">
        <title>Marinifilum breve JC075T sp. nov., a marine bacterium isolated from Yongle Blue Hole in the South China Sea.</title>
        <authorList>
            <person name="Fu T."/>
        </authorList>
    </citation>
    <scope>NUCLEOTIDE SEQUENCE [LARGE SCALE GENOMIC DNA]</scope>
    <source>
        <strain evidence="2 3">JC075</strain>
    </source>
</reference>
<dbReference type="Proteomes" id="UP000248079">
    <property type="component" value="Unassembled WGS sequence"/>
</dbReference>
<sequence length="59" mass="6216">MPRMDRTGPDGKGCRTGRGLGKCRSKDDGTLLDKLGTGLGLKRKSGGGLGKQRRNKSGE</sequence>
<feature type="compositionally biased region" description="Basic and acidic residues" evidence="1">
    <location>
        <begin position="1"/>
        <end position="13"/>
    </location>
</feature>
<feature type="compositionally biased region" description="Basic residues" evidence="1">
    <location>
        <begin position="41"/>
        <end position="59"/>
    </location>
</feature>
<evidence type="ECO:0000313" key="3">
    <source>
        <dbReference type="Proteomes" id="UP000248079"/>
    </source>
</evidence>
<protein>
    <recommendedName>
        <fullName evidence="4">DUF5320 domain-containing protein</fullName>
    </recommendedName>
</protein>
<dbReference type="AlphaFoldDB" id="A0A2V4A2R7"/>
<accession>A0A2V4A2R7</accession>
<dbReference type="EMBL" id="QFLI01000001">
    <property type="protein sequence ID" value="PXY02633.1"/>
    <property type="molecule type" value="Genomic_DNA"/>
</dbReference>
<gene>
    <name evidence="2" type="ORF">DF185_00630</name>
</gene>